<dbReference type="PANTHER" id="PTHR43135:SF3">
    <property type="entry name" value="ALPHA-D-RIBOSE 1-METHYLPHOSPHONATE 5-TRIPHOSPHATE DIPHOSPHATASE"/>
    <property type="match status" value="1"/>
</dbReference>
<dbReference type="SUPFAM" id="SSF51338">
    <property type="entry name" value="Composite domain of metallo-dependent hydrolases"/>
    <property type="match status" value="2"/>
</dbReference>
<keyword evidence="5" id="KW-1185">Reference proteome</keyword>
<proteinExistence type="predicted"/>
<reference evidence="4" key="1">
    <citation type="submission" date="2020-05" db="EMBL/GenBank/DDBJ databases">
        <title>Phylogenomic resolution of chytrid fungi.</title>
        <authorList>
            <person name="Stajich J.E."/>
            <person name="Amses K."/>
            <person name="Simmons R."/>
            <person name="Seto K."/>
            <person name="Myers J."/>
            <person name="Bonds A."/>
            <person name="Quandt C.A."/>
            <person name="Barry K."/>
            <person name="Liu P."/>
            <person name="Grigoriev I."/>
            <person name="Longcore J.E."/>
            <person name="James T.Y."/>
        </authorList>
    </citation>
    <scope>NUCLEOTIDE SEQUENCE</scope>
    <source>
        <strain evidence="4">JEL0513</strain>
    </source>
</reference>
<dbReference type="Gene3D" id="3.20.20.140">
    <property type="entry name" value="Metal-dependent hydrolases"/>
    <property type="match status" value="2"/>
</dbReference>
<gene>
    <name evidence="4" type="ORF">HK100_011628</name>
</gene>
<feature type="domain" description="Amidohydrolase-related" evidence="3">
    <location>
        <begin position="449"/>
        <end position="562"/>
    </location>
</feature>
<protein>
    <recommendedName>
        <fullName evidence="3">Amidohydrolase-related domain-containing protein</fullName>
    </recommendedName>
</protein>
<name>A0AAD5XE13_9FUNG</name>
<dbReference type="InterPro" id="IPR006680">
    <property type="entry name" value="Amidohydro-rel"/>
</dbReference>
<dbReference type="AlphaFoldDB" id="A0AAD5XE13"/>
<evidence type="ECO:0000259" key="3">
    <source>
        <dbReference type="Pfam" id="PF01979"/>
    </source>
</evidence>
<dbReference type="Pfam" id="PF01979">
    <property type="entry name" value="Amidohydro_1"/>
    <property type="match status" value="1"/>
</dbReference>
<keyword evidence="2" id="KW-1133">Transmembrane helix</keyword>
<feature type="compositionally biased region" description="Low complexity" evidence="1">
    <location>
        <begin position="28"/>
        <end position="38"/>
    </location>
</feature>
<dbReference type="Proteomes" id="UP001211907">
    <property type="component" value="Unassembled WGS sequence"/>
</dbReference>
<keyword evidence="2" id="KW-0472">Membrane</keyword>
<dbReference type="GO" id="GO:0016810">
    <property type="term" value="F:hydrolase activity, acting on carbon-nitrogen (but not peptide) bonds"/>
    <property type="evidence" value="ECO:0007669"/>
    <property type="project" value="InterPro"/>
</dbReference>
<sequence length="990" mass="106091">MGPSGRPETRTSVIDTDTDIDNGNAADTSTGTNINTNTETTEITRRRKEIFGHVLVVVVVATTVFAGLQWLLFTPLPTPLPSSITFDAFAFGLDACRRNADAVANANASFRDGGAPSLPRRGNPRHRALAKVTVLKPDSDVHHPASDAPILFKNATVWDGVGNRLANTDVSIGYGIILKIGSALTIRDVVNAGREYHAKLSLSDLSTFAFTAADVEVVDLEGRVLSPGLVDMHSHVVVGSIPGFWGDNDGNEMGGSPTEPQLRVLDAINPLDKAIDLIASGGVTTSLILPGSALLIGGQGAAIKMLKTSTNSADEMLLNFGMENGDGKAWKFLKMACGENPKAVFGHFPCFFPWSRLGNVWGFIFIQIIFIQDDWCETASSLEQQFKGTAHQHMSKRYPNDLIDESLVALFRGDVLLQVHCYQVNDMEMMLRHKHEFGFNIAAFHHATEAYLLADKLAEENVSVAIFADFSLYKREAYKHSVHAGKILNEAGVKVAYKSDHGAVNAQNLIHEAARAAHFGMDKDAVFMAVTSVPAERIGAGWRIGRIAENYDADIVIWDRPPLELGAHPLRVVIDGYTIVSQKFTPIKPAPAPAVKQITPVLDRPKKYLASYTVSNIGKIFAQESEVLNGTIVVENGIITCLGQKCKPAGIVFNLHGGVVIPGLISAAAGLGLEEISTDASTTDGILSVEDVLAGFAFAKDGLRVGGDGKLLESAWKAGVLTGISAPKSEGLVQGVSVAFRTTAEKYKNAVVKSDVAVHITVGNEAKDTYSNSISSQFGHLRKLLESPKPDSPFNDVVSGKLPLVATVHDPNDISKLLQLLATTAPKVKLVISGATGAWVVADEIAQANATVHLLPPRCQQDSWEKRWCRTIGRGEPTTYEILKAAGVKVSINIISVAGTNEVRSLLFEAGWMTVGDHSYSSGIVVEDQDAVAAVTWNIADAFGLQDGTGKILLGKRASFVGLDGGPVGFGYNIQILCDAEKVTTLPIQE</sequence>
<accession>A0AAD5XE13</accession>
<evidence type="ECO:0000313" key="4">
    <source>
        <dbReference type="EMBL" id="KAJ3123381.1"/>
    </source>
</evidence>
<evidence type="ECO:0000256" key="1">
    <source>
        <dbReference type="SAM" id="MobiDB-lite"/>
    </source>
</evidence>
<dbReference type="InterPro" id="IPR032466">
    <property type="entry name" value="Metal_Hydrolase"/>
</dbReference>
<feature type="region of interest" description="Disordered" evidence="1">
    <location>
        <begin position="1"/>
        <end position="38"/>
    </location>
</feature>
<dbReference type="InterPro" id="IPR051781">
    <property type="entry name" value="Metallo-dep_Hydrolase"/>
</dbReference>
<dbReference type="PANTHER" id="PTHR43135">
    <property type="entry name" value="ALPHA-D-RIBOSE 1-METHYLPHOSPHONATE 5-TRIPHOSPHATE DIPHOSPHATASE"/>
    <property type="match status" value="1"/>
</dbReference>
<organism evidence="4 5">
    <name type="scientific">Physocladia obscura</name>
    <dbReference type="NCBI Taxonomy" id="109957"/>
    <lineage>
        <taxon>Eukaryota</taxon>
        <taxon>Fungi</taxon>
        <taxon>Fungi incertae sedis</taxon>
        <taxon>Chytridiomycota</taxon>
        <taxon>Chytridiomycota incertae sedis</taxon>
        <taxon>Chytridiomycetes</taxon>
        <taxon>Chytridiales</taxon>
        <taxon>Chytriomycetaceae</taxon>
        <taxon>Physocladia</taxon>
    </lineage>
</organism>
<dbReference type="SUPFAM" id="SSF51556">
    <property type="entry name" value="Metallo-dependent hydrolases"/>
    <property type="match status" value="1"/>
</dbReference>
<dbReference type="EMBL" id="JADGJH010000741">
    <property type="protein sequence ID" value="KAJ3123381.1"/>
    <property type="molecule type" value="Genomic_DNA"/>
</dbReference>
<dbReference type="InterPro" id="IPR011059">
    <property type="entry name" value="Metal-dep_hydrolase_composite"/>
</dbReference>
<evidence type="ECO:0000256" key="2">
    <source>
        <dbReference type="SAM" id="Phobius"/>
    </source>
</evidence>
<feature type="transmembrane region" description="Helical" evidence="2">
    <location>
        <begin position="50"/>
        <end position="73"/>
    </location>
</feature>
<comment type="caution">
    <text evidence="4">The sequence shown here is derived from an EMBL/GenBank/DDBJ whole genome shotgun (WGS) entry which is preliminary data.</text>
</comment>
<keyword evidence="2" id="KW-0812">Transmembrane</keyword>
<evidence type="ECO:0000313" key="5">
    <source>
        <dbReference type="Proteomes" id="UP001211907"/>
    </source>
</evidence>